<dbReference type="InterPro" id="IPR036661">
    <property type="entry name" value="Luciferase-like_sf"/>
</dbReference>
<dbReference type="EMBL" id="JADCSA010000004">
    <property type="protein sequence ID" value="MBE7324207.1"/>
    <property type="molecule type" value="Genomic_DNA"/>
</dbReference>
<comment type="similarity">
    <text evidence="1">To bacterial alkanal monooxygenase alpha and beta chains.</text>
</comment>
<dbReference type="SUPFAM" id="SSF51679">
    <property type="entry name" value="Bacterial luciferase-like"/>
    <property type="match status" value="1"/>
</dbReference>
<protein>
    <submittedName>
        <fullName evidence="3">MsnO8 family LLM class oxidoreductase</fullName>
        <ecNumber evidence="3">1.-.-.-</ecNumber>
    </submittedName>
</protein>
<dbReference type="EC" id="1.-.-.-" evidence="3"/>
<evidence type="ECO:0000313" key="4">
    <source>
        <dbReference type="Proteomes" id="UP000756387"/>
    </source>
</evidence>
<accession>A0ABR9RRL0</accession>
<dbReference type="Proteomes" id="UP000756387">
    <property type="component" value="Unassembled WGS sequence"/>
</dbReference>
<dbReference type="Pfam" id="PF00296">
    <property type="entry name" value="Bac_luciferase"/>
    <property type="match status" value="1"/>
</dbReference>
<dbReference type="PANTHER" id="PTHR30137">
    <property type="entry name" value="LUCIFERASE-LIKE MONOOXYGENASE"/>
    <property type="match status" value="1"/>
</dbReference>
<keyword evidence="4" id="KW-1185">Reference proteome</keyword>
<name>A0ABR9RRL0_9ACTN</name>
<dbReference type="PANTHER" id="PTHR30137:SF6">
    <property type="entry name" value="LUCIFERASE-LIKE MONOOXYGENASE"/>
    <property type="match status" value="1"/>
</dbReference>
<dbReference type="InterPro" id="IPR019949">
    <property type="entry name" value="CmoO-like"/>
</dbReference>
<evidence type="ECO:0000256" key="1">
    <source>
        <dbReference type="ARBA" id="ARBA00007789"/>
    </source>
</evidence>
<dbReference type="Gene3D" id="3.20.20.30">
    <property type="entry name" value="Luciferase-like domain"/>
    <property type="match status" value="1"/>
</dbReference>
<comment type="caution">
    <text evidence="3">The sequence shown here is derived from an EMBL/GenBank/DDBJ whole genome shotgun (WGS) entry which is preliminary data.</text>
</comment>
<keyword evidence="3" id="KW-0560">Oxidoreductase</keyword>
<proteinExistence type="predicted"/>
<dbReference type="InterPro" id="IPR050766">
    <property type="entry name" value="Bact_Lucif_Oxidored"/>
</dbReference>
<dbReference type="NCBIfam" id="TIGR03558">
    <property type="entry name" value="oxido_grp_1"/>
    <property type="match status" value="1"/>
</dbReference>
<dbReference type="GO" id="GO:0016491">
    <property type="term" value="F:oxidoreductase activity"/>
    <property type="evidence" value="ECO:0007669"/>
    <property type="project" value="UniProtKB-KW"/>
</dbReference>
<gene>
    <name evidence="3" type="ORF">IEQ44_06040</name>
</gene>
<sequence>MKLSLLDRSRTRVGHSDGASLTHTVERAVDAEDLGYHRFWVAEHHGIPGIASGSPAVLLAAIGGRTQHIQLGSGGVMLPQHQPFVVAEQFLMLAGLFPGRVDLGVGRSLGFTEPVRRALRRSAEAPDTFAEDIAELRAFLERSAPVTARPAVDDAVPLFVLATGKGLTVAAELGLPVVVGGPVLDDPSLPQVLAGYRKAFQPHRDSRPRVTVSLDVLIADTNAEARDLALPEVWAMAQSRRTGFFGPLEPVSAIREQLRHDRQRDRIEAALDRVTAGDAQTVRRRLEQLAERSGADELLVSGSTYDRDALAASDAAVAGLHN</sequence>
<dbReference type="RefSeq" id="WP_193637531.1">
    <property type="nucleotide sequence ID" value="NZ_JADCSA010000004.1"/>
</dbReference>
<evidence type="ECO:0000313" key="3">
    <source>
        <dbReference type="EMBL" id="MBE7324207.1"/>
    </source>
</evidence>
<feature type="domain" description="Luciferase-like" evidence="2">
    <location>
        <begin position="1"/>
        <end position="296"/>
    </location>
</feature>
<reference evidence="3 4" key="1">
    <citation type="submission" date="2020-10" db="EMBL/GenBank/DDBJ databases">
        <title>Nocardioides sp. isolated from sludge.</title>
        <authorList>
            <person name="Zhang X."/>
        </authorList>
    </citation>
    <scope>NUCLEOTIDE SEQUENCE [LARGE SCALE GENOMIC DNA]</scope>
    <source>
        <strain evidence="3 4">Y6</strain>
    </source>
</reference>
<evidence type="ECO:0000259" key="2">
    <source>
        <dbReference type="Pfam" id="PF00296"/>
    </source>
</evidence>
<dbReference type="InterPro" id="IPR011251">
    <property type="entry name" value="Luciferase-like_dom"/>
</dbReference>
<organism evidence="3 4">
    <name type="scientific">Nocardioides malaquae</name>
    <dbReference type="NCBI Taxonomy" id="2773426"/>
    <lineage>
        <taxon>Bacteria</taxon>
        <taxon>Bacillati</taxon>
        <taxon>Actinomycetota</taxon>
        <taxon>Actinomycetes</taxon>
        <taxon>Propionibacteriales</taxon>
        <taxon>Nocardioidaceae</taxon>
        <taxon>Nocardioides</taxon>
    </lineage>
</organism>